<evidence type="ECO:0000313" key="4">
    <source>
        <dbReference type="Proteomes" id="UP000054516"/>
    </source>
</evidence>
<sequence length="244" mass="26295">MAAAAAAAAAVPPNIYVIGSQSTGKTTLVNALVAHFEKAAATEPEARPPGVVKEVAREVLARHSFTRGDIRDSRARALALQRLIVEAQAAAEATQLLLQPDAWFISDRSGVDPVVYARRYAGRAAGDALAGTPAWAALRDRMARSLVVVCEAGGIDWLVDDGVRLMPLDAAEWAQLHAEFCRVLDDAGIAYHVVPAEMQDLGDRVRYVLARWEKKKKKTTQLAAAAEGDDEREHLPREGNGLLN</sequence>
<evidence type="ECO:0000313" key="3">
    <source>
        <dbReference type="EMBL" id="GAP83629.1"/>
    </source>
</evidence>
<accession>A0A1S7UK30</accession>
<dbReference type="EMBL" id="DF977450">
    <property type="protein sequence ID" value="GAP83629.1"/>
    <property type="molecule type" value="Genomic_DNA"/>
</dbReference>
<keyword evidence="3" id="KW-0378">Hydrolase</keyword>
<dbReference type="SUPFAM" id="SSF52540">
    <property type="entry name" value="P-loop containing nucleoside triphosphate hydrolases"/>
    <property type="match status" value="2"/>
</dbReference>
<protein>
    <submittedName>
        <fullName evidence="3">Putative P-loop containing nucleoside triphosphate hydrolase</fullName>
    </submittedName>
</protein>
<dbReference type="GO" id="GO:0016787">
    <property type="term" value="F:hydrolase activity"/>
    <property type="evidence" value="ECO:0007669"/>
    <property type="project" value="UniProtKB-KW"/>
</dbReference>
<feature type="region of interest" description="Disordered" evidence="1">
    <location>
        <begin position="220"/>
        <end position="244"/>
    </location>
</feature>
<dbReference type="Gene3D" id="3.40.50.300">
    <property type="entry name" value="P-loop containing nucleotide triphosphate hydrolases"/>
    <property type="match status" value="1"/>
</dbReference>
<name>A0A1S7UK30_ROSNE</name>
<dbReference type="Proteomes" id="UP000054516">
    <property type="component" value="Unassembled WGS sequence"/>
</dbReference>
<dbReference type="AlphaFoldDB" id="A0A1S7UK30"/>
<dbReference type="Pfam" id="PF13521">
    <property type="entry name" value="AAA_28"/>
    <property type="match status" value="1"/>
</dbReference>
<evidence type="ECO:0000259" key="2">
    <source>
        <dbReference type="Pfam" id="PF13521"/>
    </source>
</evidence>
<dbReference type="OMA" id="CEAGTPW"/>
<feature type="domain" description="NadR/Ttd14 AAA" evidence="2">
    <location>
        <begin position="15"/>
        <end position="196"/>
    </location>
</feature>
<dbReference type="OrthoDB" id="6118920at2759"/>
<dbReference type="InterPro" id="IPR038727">
    <property type="entry name" value="NadR/Ttd14_AAA_dom"/>
</dbReference>
<proteinExistence type="predicted"/>
<reference evidence="3" key="1">
    <citation type="submission" date="2016-03" db="EMBL/GenBank/DDBJ databases">
        <title>Draft genome sequence of Rosellinia necatrix.</title>
        <authorList>
            <person name="Kanematsu S."/>
        </authorList>
    </citation>
    <scope>NUCLEOTIDE SEQUENCE [LARGE SCALE GENOMIC DNA]</scope>
    <source>
        <strain evidence="3">W97</strain>
    </source>
</reference>
<gene>
    <name evidence="3" type="ORF">SAMD00023353_0500110</name>
</gene>
<dbReference type="InterPro" id="IPR027417">
    <property type="entry name" value="P-loop_NTPase"/>
</dbReference>
<organism evidence="3">
    <name type="scientific">Rosellinia necatrix</name>
    <name type="common">White root-rot fungus</name>
    <dbReference type="NCBI Taxonomy" id="77044"/>
    <lineage>
        <taxon>Eukaryota</taxon>
        <taxon>Fungi</taxon>
        <taxon>Dikarya</taxon>
        <taxon>Ascomycota</taxon>
        <taxon>Pezizomycotina</taxon>
        <taxon>Sordariomycetes</taxon>
        <taxon>Xylariomycetidae</taxon>
        <taxon>Xylariales</taxon>
        <taxon>Xylariaceae</taxon>
        <taxon>Rosellinia</taxon>
    </lineage>
</organism>
<keyword evidence="4" id="KW-1185">Reference proteome</keyword>
<evidence type="ECO:0000256" key="1">
    <source>
        <dbReference type="SAM" id="MobiDB-lite"/>
    </source>
</evidence>